<evidence type="ECO:0000256" key="5">
    <source>
        <dbReference type="ARBA" id="ARBA00022840"/>
    </source>
</evidence>
<evidence type="ECO:0000313" key="12">
    <source>
        <dbReference type="EMBL" id="KTA98437.1"/>
    </source>
</evidence>
<evidence type="ECO:0000256" key="4">
    <source>
        <dbReference type="ARBA" id="ARBA00022741"/>
    </source>
</evidence>
<reference evidence="11 13" key="1">
    <citation type="submission" date="2015-10" db="EMBL/GenBank/DDBJ databases">
        <title>Draft genomes sequences of Candida glabrata isolates 1A, 1B, 2A, 2B, 3A and 3B.</title>
        <authorList>
            <person name="Haavelsrud O.E."/>
            <person name="Gaustad P."/>
        </authorList>
    </citation>
    <scope>NUCLEOTIDE SEQUENCE [LARGE SCALE GENOMIC DNA]</scope>
    <source>
        <strain evidence="11">910700640</strain>
    </source>
</reference>
<dbReference type="SUPFAM" id="SSF55681">
    <property type="entry name" value="Class II aaRS and biotin synthetases"/>
    <property type="match status" value="1"/>
</dbReference>
<dbReference type="AlphaFoldDB" id="A0A0W0CBI4"/>
<organism evidence="11 13">
    <name type="scientific">Candida glabrata</name>
    <name type="common">Yeast</name>
    <name type="synonym">Torulopsis glabrata</name>
    <dbReference type="NCBI Taxonomy" id="5478"/>
    <lineage>
        <taxon>Eukaryota</taxon>
        <taxon>Fungi</taxon>
        <taxon>Dikarya</taxon>
        <taxon>Ascomycota</taxon>
        <taxon>Saccharomycotina</taxon>
        <taxon>Saccharomycetes</taxon>
        <taxon>Saccharomycetales</taxon>
        <taxon>Saccharomycetaceae</taxon>
        <taxon>Nakaseomyces</taxon>
    </lineage>
</organism>
<dbReference type="InterPro" id="IPR004365">
    <property type="entry name" value="NA-bd_OB_tRNA"/>
</dbReference>
<evidence type="ECO:0000256" key="9">
    <source>
        <dbReference type="ARBA" id="ARBA00068798"/>
    </source>
</evidence>
<dbReference type="InterPro" id="IPR004522">
    <property type="entry name" value="Asn-tRNA-ligase"/>
</dbReference>
<keyword evidence="6" id="KW-0648">Protein biosynthesis</keyword>
<dbReference type="GO" id="GO:0004816">
    <property type="term" value="F:asparagine-tRNA ligase activity"/>
    <property type="evidence" value="ECO:0007669"/>
    <property type="project" value="UniProtKB-EC"/>
</dbReference>
<dbReference type="Pfam" id="PF00152">
    <property type="entry name" value="tRNA-synt_2"/>
    <property type="match status" value="1"/>
</dbReference>
<protein>
    <recommendedName>
        <fullName evidence="9">Asparagine--tRNA ligase, mitochondrial</fullName>
        <ecNumber evidence="2">6.1.1.22</ecNumber>
    </recommendedName>
    <alternativeName>
        <fullName evidence="8">Asparaginyl-tRNA synthetase</fullName>
    </alternativeName>
</protein>
<dbReference type="FunFam" id="3.30.930.10:FF:000016">
    <property type="entry name" value="Asparagine--tRNA ligase"/>
    <property type="match status" value="1"/>
</dbReference>
<dbReference type="EMBL" id="LLZZ01000167">
    <property type="protein sequence ID" value="KTA96779.1"/>
    <property type="molecule type" value="Genomic_DNA"/>
</dbReference>
<sequence length="467" mass="54128">MIRYVAKRHVSIKTLYDSVPKDGQKLDMVNGWVRSVRLMKKVAFVDLYDGSSNKDVKIVIKNPQESSLVRHLKTGQCISVDAPLLKITQGSRLQPFELLVEDSVKDLKLLGDVETNYPLQKKSHSLEFLRTLPTLKHRSLFYGSILRFRSHMEEYAINFFNKQENFLKVSPPIFTTNDCEGAGEQFEVKSSVLENKKAFLTVSTQLHLEILSMAIANCWTLSPCFRAEKSATPRHLMEFWMLEAEMSFIDNLDQLLDFTRNFLQSMVTQCYENREDLLPDNISTLIDKEKILERWQILRNSENWKRITYTDAIQILKEKHSQEPFPRYEPKWGEALQTEHEKWLAEKYFQSPVFVTDYPMDCKAFYMKSNEDGKTVACFDLLVPEMGEIIGGSMREDNYESLQYQIKKRGMNKTGELDWYVNLRKQGVAPHGGFGLGFERFISYLLGIQNIKDAIPFPRSASSSIDL</sequence>
<dbReference type="VEuPathDB" id="FungiDB:GVI51_L07909"/>
<dbReference type="InterPro" id="IPR006195">
    <property type="entry name" value="aa-tRNA-synth_II"/>
</dbReference>
<dbReference type="Pfam" id="PF01336">
    <property type="entry name" value="tRNA_anti-codon"/>
    <property type="match status" value="1"/>
</dbReference>
<evidence type="ECO:0000313" key="13">
    <source>
        <dbReference type="Proteomes" id="UP000054886"/>
    </source>
</evidence>
<dbReference type="GO" id="GO:0005739">
    <property type="term" value="C:mitochondrion"/>
    <property type="evidence" value="ECO:0007669"/>
    <property type="project" value="EnsemblFungi"/>
</dbReference>
<dbReference type="Gene3D" id="3.30.930.10">
    <property type="entry name" value="Bira Bifunctional Protein, Domain 2"/>
    <property type="match status" value="1"/>
</dbReference>
<dbReference type="PROSITE" id="PS50862">
    <property type="entry name" value="AA_TRNA_LIGASE_II"/>
    <property type="match status" value="1"/>
</dbReference>
<evidence type="ECO:0000256" key="2">
    <source>
        <dbReference type="ARBA" id="ARBA00012816"/>
    </source>
</evidence>
<dbReference type="InterPro" id="IPR002312">
    <property type="entry name" value="Asp/Asn-tRNA-synth_IIb"/>
</dbReference>
<comment type="caution">
    <text evidence="11">The sequence shown here is derived from an EMBL/GenBank/DDBJ whole genome shotgun (WGS) entry which is preliminary data.</text>
</comment>
<dbReference type="Gene3D" id="2.40.50.140">
    <property type="entry name" value="Nucleic acid-binding proteins"/>
    <property type="match status" value="1"/>
</dbReference>
<evidence type="ECO:0000256" key="8">
    <source>
        <dbReference type="ARBA" id="ARBA00029886"/>
    </source>
</evidence>
<keyword evidence="5" id="KW-0067">ATP-binding</keyword>
<dbReference type="VEuPathDB" id="FungiDB:GWK60_L07183"/>
<keyword evidence="7" id="KW-0030">Aminoacyl-tRNA synthetase</keyword>
<dbReference type="GO" id="GO:0005524">
    <property type="term" value="F:ATP binding"/>
    <property type="evidence" value="ECO:0007669"/>
    <property type="project" value="UniProtKB-KW"/>
</dbReference>
<dbReference type="PRINTS" id="PR01042">
    <property type="entry name" value="TRNASYNTHASP"/>
</dbReference>
<keyword evidence="3 11" id="KW-0436">Ligase</keyword>
<dbReference type="NCBIfam" id="TIGR00457">
    <property type="entry name" value="asnS"/>
    <property type="match status" value="1"/>
</dbReference>
<gene>
    <name evidence="12" type="ORF">AO440_005161</name>
    <name evidence="11" type="ORF">AO440_005374</name>
</gene>
<proteinExistence type="inferred from homology"/>
<dbReference type="InterPro" id="IPR004364">
    <property type="entry name" value="Aa-tRNA-synt_II"/>
</dbReference>
<accession>A0A0W0CBI4</accession>
<dbReference type="Proteomes" id="UP000054886">
    <property type="component" value="Unassembled WGS sequence"/>
</dbReference>
<comment type="similarity">
    <text evidence="1">Belongs to the class-II aminoacyl-tRNA synthetase family.</text>
</comment>
<evidence type="ECO:0000313" key="11">
    <source>
        <dbReference type="EMBL" id="KTA96779.1"/>
    </source>
</evidence>
<dbReference type="NCBIfam" id="NF003037">
    <property type="entry name" value="PRK03932.1"/>
    <property type="match status" value="1"/>
</dbReference>
<feature type="domain" description="Aminoacyl-transfer RNA synthetases class-II family profile" evidence="10">
    <location>
        <begin position="146"/>
        <end position="456"/>
    </location>
</feature>
<dbReference type="InterPro" id="IPR012340">
    <property type="entry name" value="NA-bd_OB-fold"/>
</dbReference>
<evidence type="ECO:0000256" key="6">
    <source>
        <dbReference type="ARBA" id="ARBA00022917"/>
    </source>
</evidence>
<dbReference type="SUPFAM" id="SSF50249">
    <property type="entry name" value="Nucleic acid-binding proteins"/>
    <property type="match status" value="1"/>
</dbReference>
<dbReference type="GO" id="GO:0003676">
    <property type="term" value="F:nucleic acid binding"/>
    <property type="evidence" value="ECO:0007669"/>
    <property type="project" value="InterPro"/>
</dbReference>
<dbReference type="EC" id="6.1.1.22" evidence="2"/>
<dbReference type="CDD" id="cd04318">
    <property type="entry name" value="EcAsnRS_like_N"/>
    <property type="match status" value="1"/>
</dbReference>
<evidence type="ECO:0000256" key="1">
    <source>
        <dbReference type="ARBA" id="ARBA00008226"/>
    </source>
</evidence>
<dbReference type="InterPro" id="IPR045864">
    <property type="entry name" value="aa-tRNA-synth_II/BPL/LPL"/>
</dbReference>
<evidence type="ECO:0000256" key="7">
    <source>
        <dbReference type="ARBA" id="ARBA00023146"/>
    </source>
</evidence>
<keyword evidence="4" id="KW-0547">Nucleotide-binding</keyword>
<evidence type="ECO:0000259" key="10">
    <source>
        <dbReference type="PROSITE" id="PS50862"/>
    </source>
</evidence>
<evidence type="ECO:0000256" key="3">
    <source>
        <dbReference type="ARBA" id="ARBA00022598"/>
    </source>
</evidence>
<dbReference type="VEuPathDB" id="FungiDB:CAGL0L08030g"/>
<dbReference type="EMBL" id="LLZZ01000153">
    <property type="protein sequence ID" value="KTA98437.1"/>
    <property type="molecule type" value="Genomic_DNA"/>
</dbReference>
<dbReference type="PANTHER" id="PTHR22594">
    <property type="entry name" value="ASPARTYL/LYSYL-TRNA SYNTHETASE"/>
    <property type="match status" value="1"/>
</dbReference>
<dbReference type="VEuPathDB" id="FungiDB:B1J91_L08030g"/>
<name>A0A0W0CBI4_CANGB</name>
<dbReference type="GO" id="GO:0070145">
    <property type="term" value="P:mitochondrial asparaginyl-tRNA aminoacylation"/>
    <property type="evidence" value="ECO:0007669"/>
    <property type="project" value="EnsemblFungi"/>
</dbReference>
<dbReference type="PANTHER" id="PTHR22594:SF34">
    <property type="entry name" value="ASPARAGINE--TRNA LIGASE, MITOCHONDRIAL-RELATED"/>
    <property type="match status" value="1"/>
</dbReference>